<comment type="subunit">
    <text evidence="16">Monomer and homodimer. Part of the essential Sec protein translocation apparatus which comprises SecA, SecYEG and auxiliary proteins SecDF. Other proteins may also be involved.</text>
</comment>
<dbReference type="InterPro" id="IPR036670">
    <property type="entry name" value="SecA_X-link_sf"/>
</dbReference>
<dbReference type="PROSITE" id="PS51196">
    <property type="entry name" value="SECA_MOTOR_DEAD"/>
    <property type="match status" value="1"/>
</dbReference>
<dbReference type="InterPro" id="IPR020937">
    <property type="entry name" value="SecA_CS"/>
</dbReference>
<keyword evidence="14 16" id="KW-0472">Membrane</keyword>
<evidence type="ECO:0000256" key="11">
    <source>
        <dbReference type="ARBA" id="ARBA00022927"/>
    </source>
</evidence>
<dbReference type="InterPro" id="IPR011130">
    <property type="entry name" value="SecA_preprotein_X-link_dom"/>
</dbReference>
<gene>
    <name evidence="16 24" type="primary">secA</name>
    <name evidence="23" type="ORF">B4102_1910</name>
    <name evidence="24" type="ORF">JGZ69_11645</name>
</gene>
<evidence type="ECO:0000256" key="7">
    <source>
        <dbReference type="ARBA" id="ARBA00022723"/>
    </source>
</evidence>
<evidence type="ECO:0000259" key="21">
    <source>
        <dbReference type="PROSITE" id="PS51194"/>
    </source>
</evidence>
<feature type="domain" description="SecA family profile" evidence="22">
    <location>
        <begin position="1"/>
        <end position="570"/>
    </location>
</feature>
<keyword evidence="11 16" id="KW-0653">Protein transport</keyword>
<dbReference type="InterPro" id="IPR036266">
    <property type="entry name" value="SecA_Wing/Scaffold_sf"/>
</dbReference>
<feature type="binding site" evidence="16">
    <location>
        <begin position="103"/>
        <end position="107"/>
    </location>
    <ligand>
        <name>ATP</name>
        <dbReference type="ChEBI" id="CHEBI:30616"/>
    </ligand>
</feature>
<evidence type="ECO:0000313" key="25">
    <source>
        <dbReference type="Proteomes" id="UP000075666"/>
    </source>
</evidence>
<evidence type="ECO:0000256" key="1">
    <source>
        <dbReference type="ARBA" id="ARBA00001947"/>
    </source>
</evidence>
<dbReference type="Gene3D" id="3.40.50.300">
    <property type="entry name" value="P-loop containing nucleotide triphosphate hydrolases"/>
    <property type="match status" value="3"/>
</dbReference>
<keyword evidence="6 16" id="KW-0963">Cytoplasm</keyword>
<dbReference type="GO" id="GO:0005886">
    <property type="term" value="C:plasma membrane"/>
    <property type="evidence" value="ECO:0007669"/>
    <property type="project" value="UniProtKB-SubCell"/>
</dbReference>
<dbReference type="GO" id="GO:0031522">
    <property type="term" value="C:cell envelope Sec protein transport complex"/>
    <property type="evidence" value="ECO:0007669"/>
    <property type="project" value="TreeGrafter"/>
</dbReference>
<evidence type="ECO:0000256" key="16">
    <source>
        <dbReference type="HAMAP-Rule" id="MF_01382"/>
    </source>
</evidence>
<dbReference type="InterPro" id="IPR014001">
    <property type="entry name" value="Helicase_ATP-bd"/>
</dbReference>
<dbReference type="InterPro" id="IPR044722">
    <property type="entry name" value="SecA_SF2_C"/>
</dbReference>
<dbReference type="Proteomes" id="UP000595512">
    <property type="component" value="Chromosome"/>
</dbReference>
<comment type="function">
    <text evidence="16">Part of the Sec protein translocase complex. Interacts with the SecYEG preprotein conducting channel. Has a central role in coupling the hydrolysis of ATP to the transfer of proteins into and across the cell membrane, serving as an ATP-driven molecular motor driving the stepwise translocation of polypeptide chains across the membrane.</text>
</comment>
<evidence type="ECO:0000313" key="24">
    <source>
        <dbReference type="EMBL" id="QQX23592.1"/>
    </source>
</evidence>
<feature type="domain" description="Helicase ATP-binding" evidence="20">
    <location>
        <begin position="87"/>
        <end position="245"/>
    </location>
</feature>
<dbReference type="GO" id="GO:0043952">
    <property type="term" value="P:protein transport by the Sec complex"/>
    <property type="evidence" value="ECO:0007669"/>
    <property type="project" value="TreeGrafter"/>
</dbReference>
<dbReference type="PROSITE" id="PS51192">
    <property type="entry name" value="HELICASE_ATP_BIND_1"/>
    <property type="match status" value="1"/>
</dbReference>
<accession>A0A150LCP5</accession>
<dbReference type="FunFam" id="3.90.1440.10:FF:000001">
    <property type="entry name" value="Preprotein translocase subunit SecA"/>
    <property type="match status" value="1"/>
</dbReference>
<evidence type="ECO:0000313" key="26">
    <source>
        <dbReference type="Proteomes" id="UP000595512"/>
    </source>
</evidence>
<dbReference type="FunFam" id="3.40.50.300:FF:000694">
    <property type="entry name" value="Preprotein translocase subunit SecA"/>
    <property type="match status" value="1"/>
</dbReference>
<dbReference type="NCBIfam" id="NF009538">
    <property type="entry name" value="PRK12904.1"/>
    <property type="match status" value="1"/>
</dbReference>
<evidence type="ECO:0000256" key="8">
    <source>
        <dbReference type="ARBA" id="ARBA00022741"/>
    </source>
</evidence>
<evidence type="ECO:0000256" key="15">
    <source>
        <dbReference type="ARBA" id="ARBA00034006"/>
    </source>
</evidence>
<dbReference type="PROSITE" id="PS51194">
    <property type="entry name" value="HELICASE_CTER"/>
    <property type="match status" value="1"/>
</dbReference>
<reference evidence="23 25" key="1">
    <citation type="submission" date="2016-01" db="EMBL/GenBank/DDBJ databases">
        <title>Genome Sequences of Twelve Sporeforming Bacillus Species Isolated from Foods.</title>
        <authorList>
            <person name="Berendsen E.M."/>
            <person name="Wells-Bennik M.H."/>
            <person name="Krawcyk A.O."/>
            <person name="De Jong A."/>
            <person name="Holsappel S."/>
            <person name="Eijlander R.T."/>
            <person name="Kuipers O.P."/>
        </authorList>
    </citation>
    <scope>NUCLEOTIDE SEQUENCE [LARGE SCALE GENOMIC DNA]</scope>
    <source>
        <strain evidence="23 25">B4102</strain>
    </source>
</reference>
<dbReference type="SUPFAM" id="SSF81886">
    <property type="entry name" value="Helical scaffold and wing domains of SecA"/>
    <property type="match status" value="1"/>
</dbReference>
<dbReference type="InterPro" id="IPR027417">
    <property type="entry name" value="P-loop_NTPase"/>
</dbReference>
<dbReference type="SMART" id="SM00958">
    <property type="entry name" value="SecA_PP_bind"/>
    <property type="match status" value="1"/>
</dbReference>
<keyword evidence="12 16" id="KW-1278">Translocase</keyword>
<keyword evidence="8 16" id="KW-0547">Nucleotide-binding</keyword>
<feature type="compositionally biased region" description="Basic residues" evidence="19">
    <location>
        <begin position="827"/>
        <end position="837"/>
    </location>
</feature>
<evidence type="ECO:0000256" key="9">
    <source>
        <dbReference type="ARBA" id="ARBA00022833"/>
    </source>
</evidence>
<keyword evidence="5 16" id="KW-1003">Cell membrane</keyword>
<evidence type="ECO:0000313" key="23">
    <source>
        <dbReference type="EMBL" id="KYD09512.1"/>
    </source>
</evidence>
<dbReference type="OrthoDB" id="9805579at2"/>
<dbReference type="FunFam" id="3.40.50.300:FF:000081">
    <property type="entry name" value="Preprotein translocase subunit SecA"/>
    <property type="match status" value="1"/>
</dbReference>
<evidence type="ECO:0000259" key="22">
    <source>
        <dbReference type="PROSITE" id="PS51196"/>
    </source>
</evidence>
<dbReference type="NCBIfam" id="TIGR00963">
    <property type="entry name" value="secA"/>
    <property type="match status" value="1"/>
</dbReference>
<dbReference type="Pfam" id="PF21090">
    <property type="entry name" value="P-loop_SecA"/>
    <property type="match status" value="2"/>
</dbReference>
<feature type="coiled-coil region" evidence="18">
    <location>
        <begin position="9"/>
        <end position="39"/>
    </location>
</feature>
<evidence type="ECO:0000256" key="13">
    <source>
        <dbReference type="ARBA" id="ARBA00023010"/>
    </source>
</evidence>
<dbReference type="GO" id="GO:0006605">
    <property type="term" value="P:protein targeting"/>
    <property type="evidence" value="ECO:0007669"/>
    <property type="project" value="UniProtKB-UniRule"/>
</dbReference>
<dbReference type="PROSITE" id="PS01312">
    <property type="entry name" value="SECA"/>
    <property type="match status" value="1"/>
</dbReference>
<dbReference type="AlphaFoldDB" id="A0A150LCP5"/>
<dbReference type="GO" id="GO:0008564">
    <property type="term" value="F:protein-exporting ATPase activity"/>
    <property type="evidence" value="ECO:0007669"/>
    <property type="project" value="UniProtKB-EC"/>
</dbReference>
<dbReference type="PATRIC" id="fig|46224.3.peg.1585"/>
<keyword evidence="25" id="KW-1185">Reference proteome</keyword>
<feature type="binding site" evidence="16">
    <location>
        <position position="85"/>
    </location>
    <ligand>
        <name>ATP</name>
        <dbReference type="ChEBI" id="CHEBI:30616"/>
    </ligand>
</feature>
<evidence type="ECO:0000256" key="6">
    <source>
        <dbReference type="ARBA" id="ARBA00022490"/>
    </source>
</evidence>
<dbReference type="GO" id="GO:0065002">
    <property type="term" value="P:intracellular protein transmembrane transport"/>
    <property type="evidence" value="ECO:0007669"/>
    <property type="project" value="UniProtKB-UniRule"/>
</dbReference>
<dbReference type="FunFam" id="1.10.3060.10:FF:000002">
    <property type="entry name" value="Preprotein translocase subunit SecA"/>
    <property type="match status" value="1"/>
</dbReference>
<dbReference type="InterPro" id="IPR001650">
    <property type="entry name" value="Helicase_C-like"/>
</dbReference>
<dbReference type="EC" id="7.4.2.8" evidence="16"/>
<evidence type="ECO:0000256" key="3">
    <source>
        <dbReference type="ARBA" id="ARBA00007650"/>
    </source>
</evidence>
<evidence type="ECO:0000256" key="17">
    <source>
        <dbReference type="RuleBase" id="RU003874"/>
    </source>
</evidence>
<dbReference type="PANTHER" id="PTHR30612:SF0">
    <property type="entry name" value="CHLOROPLAST PROTEIN-TRANSPORTING ATPASE"/>
    <property type="match status" value="1"/>
</dbReference>
<evidence type="ECO:0000256" key="2">
    <source>
        <dbReference type="ARBA" id="ARBA00004496"/>
    </source>
</evidence>
<keyword evidence="10 16" id="KW-0067">ATP-binding</keyword>
<dbReference type="EMBL" id="CP066701">
    <property type="protein sequence ID" value="QQX23592.1"/>
    <property type="molecule type" value="Genomic_DNA"/>
</dbReference>
<keyword evidence="13 16" id="KW-0811">Translocation</keyword>
<keyword evidence="4 16" id="KW-0813">Transport</keyword>
<dbReference type="PANTHER" id="PTHR30612">
    <property type="entry name" value="SECA INNER MEMBRANE COMPONENT OF SEC PROTEIN SECRETION SYSTEM"/>
    <property type="match status" value="1"/>
</dbReference>
<dbReference type="GO" id="GO:0017038">
    <property type="term" value="P:protein import"/>
    <property type="evidence" value="ECO:0007669"/>
    <property type="project" value="InterPro"/>
</dbReference>
<dbReference type="Gene3D" id="3.90.1440.10">
    <property type="entry name" value="SecA, preprotein cross-linking domain"/>
    <property type="match status" value="1"/>
</dbReference>
<keyword evidence="18" id="KW-0175">Coiled coil</keyword>
<name>A0A150LCP5_9BACI</name>
<dbReference type="InterPro" id="IPR011116">
    <property type="entry name" value="SecA_Wing/Scaffold"/>
</dbReference>
<dbReference type="Pfam" id="PF01043">
    <property type="entry name" value="SecA_PP_bind"/>
    <property type="match status" value="1"/>
</dbReference>
<sequence length="837" mass="95380">MAAFLEKVFDANKREIKRLDKMANQIEELASDMEKMSDEQLREKTEEFKQRYQNGESLDDLLTEAFAVVREGARRVLGLYPYHVQLMGGISLHEGNISEMKTGEGKTLTATMPVYLNALSGKGVHVVTVNEYLASRDATEMGELYEFLGLTVGLNLNSMSSEEKQEAYAADITYGTNNEFGFDYLRDNMVLYKEQRVQRPLYYAVIDEVDSILIDEARTPLIISGQAQKSTSLYIQANAFVRTLKKEEDYTYDEKTKSVQLTEEGINKAERYFSIDNLFDISHVTLNHHINQALKANVSMHLDVDYVVQDGEIVIVDQFTGRLMKGRRFSDGLHQAIEAKEAVEIQNESMTMATITFQNYFRMYEKLAGMTGTAKTEEEEFRNIYNMRVIVIPTNKPIIRDDRPDLIYASMEGKFRAVVEDIAERHKKGQPILVGTVAIETSELISGLLQKKGVRHNVLNAKNHEREAEIIAEAGHKGSVTIATNMAGRGTDIKLGEGVKELGGLAVIGTERHESRRIDNQLRGRSGRQGDPGVTQFYLSMEDELMRRFGSDNMKNMMQRLGMDDSQPIQSKMVSRAVESAQKRVEGNNFDARKQLLQYDDVLRQQREIIYTQRNEVLNSENLREIVEKMIQSVLERNIQLYASSHEDEENWNLQGLVDFVHGNLLPEGDLTIDELRGKEPEEISDLIMEKVKVRYDEKEESLTPEQMREFEKVVLLRAVDSKWIDHIDAMDHLRQGIHLRAYGQVDPLREYQSEGFAMFEGMIEAIEEDAAKYVMKAEIRNNLQREEVAKGQAVNPKEDGEKVKKKPVKKSVDIGRNAPCPCGSGKKYKQCHGKNV</sequence>
<feature type="domain" description="Helicase C-terminal" evidence="21">
    <location>
        <begin position="414"/>
        <end position="586"/>
    </location>
</feature>
<dbReference type="GO" id="GO:0005524">
    <property type="term" value="F:ATP binding"/>
    <property type="evidence" value="ECO:0007669"/>
    <property type="project" value="UniProtKB-UniRule"/>
</dbReference>
<dbReference type="STRING" id="46224.B4102_1910"/>
<dbReference type="InterPro" id="IPR014018">
    <property type="entry name" value="SecA_motor_DEAD"/>
</dbReference>
<dbReference type="SMART" id="SM00957">
    <property type="entry name" value="SecA_DEAD"/>
    <property type="match status" value="1"/>
</dbReference>
<dbReference type="SUPFAM" id="SSF52540">
    <property type="entry name" value="P-loop containing nucleoside triphosphate hydrolases"/>
    <property type="match status" value="2"/>
</dbReference>
<dbReference type="GO" id="GO:0005829">
    <property type="term" value="C:cytosol"/>
    <property type="evidence" value="ECO:0007669"/>
    <property type="project" value="TreeGrafter"/>
</dbReference>
<dbReference type="NCBIfam" id="NF006630">
    <property type="entry name" value="PRK09200.1"/>
    <property type="match status" value="1"/>
</dbReference>
<dbReference type="InterPro" id="IPR004027">
    <property type="entry name" value="SEC_C_motif"/>
</dbReference>
<dbReference type="KEGG" id="hspo:JGZ69_11645"/>
<comment type="similarity">
    <text evidence="3 16 17">Belongs to the SecA family.</text>
</comment>
<dbReference type="SUPFAM" id="SSF81767">
    <property type="entry name" value="Pre-protein crosslinking domain of SecA"/>
    <property type="match status" value="1"/>
</dbReference>
<comment type="cofactor">
    <cofactor evidence="1">
        <name>Zn(2+)</name>
        <dbReference type="ChEBI" id="CHEBI:29105"/>
    </cofactor>
</comment>
<evidence type="ECO:0000256" key="14">
    <source>
        <dbReference type="ARBA" id="ARBA00023136"/>
    </source>
</evidence>
<feature type="region of interest" description="Disordered" evidence="19">
    <location>
        <begin position="791"/>
        <end position="837"/>
    </location>
</feature>
<dbReference type="EMBL" id="LQYN01000024">
    <property type="protein sequence ID" value="KYD09512.1"/>
    <property type="molecule type" value="Genomic_DNA"/>
</dbReference>
<dbReference type="HAMAP" id="MF_01382">
    <property type="entry name" value="SecA"/>
    <property type="match status" value="1"/>
</dbReference>
<dbReference type="Pfam" id="PF07517">
    <property type="entry name" value="SecA_DEAD"/>
    <property type="match status" value="1"/>
</dbReference>
<keyword evidence="9" id="KW-0862">Zinc</keyword>
<dbReference type="RefSeq" id="WP_066228308.1">
    <property type="nucleotide sequence ID" value="NZ_CP066701.1"/>
</dbReference>
<comment type="subcellular location">
    <subcellularLocation>
        <location evidence="16">Cell membrane</location>
        <topology evidence="16">Peripheral membrane protein</topology>
        <orientation evidence="16">Cytoplasmic side</orientation>
    </subcellularLocation>
    <subcellularLocation>
        <location evidence="2 16">Cytoplasm</location>
    </subcellularLocation>
    <text evidence="16">Distribution is 50-50.</text>
</comment>
<dbReference type="InterPro" id="IPR011115">
    <property type="entry name" value="SecA_DEAD"/>
</dbReference>
<comment type="catalytic activity">
    <reaction evidence="15 16">
        <text>ATP + H2O + cellular proteinSide 1 = ADP + phosphate + cellular proteinSide 2.</text>
        <dbReference type="EC" id="7.4.2.8"/>
    </reaction>
</comment>
<dbReference type="Pfam" id="PF02810">
    <property type="entry name" value="SEC-C"/>
    <property type="match status" value="1"/>
</dbReference>
<evidence type="ECO:0000256" key="12">
    <source>
        <dbReference type="ARBA" id="ARBA00022967"/>
    </source>
</evidence>
<dbReference type="Pfam" id="PF07516">
    <property type="entry name" value="SecA_SW"/>
    <property type="match status" value="1"/>
</dbReference>
<proteinExistence type="inferred from homology"/>
<dbReference type="CDD" id="cd17928">
    <property type="entry name" value="DEXDc_SecA"/>
    <property type="match status" value="1"/>
</dbReference>
<evidence type="ECO:0000259" key="20">
    <source>
        <dbReference type="PROSITE" id="PS51192"/>
    </source>
</evidence>
<feature type="binding site" evidence="16">
    <location>
        <position position="492"/>
    </location>
    <ligand>
        <name>ATP</name>
        <dbReference type="ChEBI" id="CHEBI:30616"/>
    </ligand>
</feature>
<dbReference type="PRINTS" id="PR00906">
    <property type="entry name" value="SECA"/>
</dbReference>
<dbReference type="GO" id="GO:0046872">
    <property type="term" value="F:metal ion binding"/>
    <property type="evidence" value="ECO:0007669"/>
    <property type="project" value="UniProtKB-KW"/>
</dbReference>
<evidence type="ECO:0000256" key="18">
    <source>
        <dbReference type="SAM" id="Coils"/>
    </source>
</evidence>
<keyword evidence="7" id="KW-0479">Metal-binding</keyword>
<dbReference type="InterPro" id="IPR000185">
    <property type="entry name" value="SecA"/>
</dbReference>
<organism evidence="23 25">
    <name type="scientific">Heyndrickxia sporothermodurans</name>
    <dbReference type="NCBI Taxonomy" id="46224"/>
    <lineage>
        <taxon>Bacteria</taxon>
        <taxon>Bacillati</taxon>
        <taxon>Bacillota</taxon>
        <taxon>Bacilli</taxon>
        <taxon>Bacillales</taxon>
        <taxon>Bacillaceae</taxon>
        <taxon>Heyndrickxia</taxon>
    </lineage>
</organism>
<protein>
    <recommendedName>
        <fullName evidence="16 17">Protein translocase subunit SecA</fullName>
        <ecNumber evidence="16">7.4.2.8</ecNumber>
    </recommendedName>
</protein>
<dbReference type="Gene3D" id="1.10.3060.10">
    <property type="entry name" value="Helical scaffold and wing domains of SecA"/>
    <property type="match status" value="1"/>
</dbReference>
<reference evidence="24 26" key="2">
    <citation type="submission" date="2020-12" db="EMBL/GenBank/DDBJ databases">
        <title>Taxonomic evaluation of the Bacillus sporothermodurans group of bacteria based on whole genome sequences.</title>
        <authorList>
            <person name="Fiedler G."/>
            <person name="Herbstmann A.-D."/>
            <person name="Doll E."/>
            <person name="Wenning M."/>
            <person name="Brinks E."/>
            <person name="Kabisch J."/>
            <person name="Breitenwieser F."/>
            <person name="Lappann M."/>
            <person name="Boehnlein C."/>
            <person name="Franz C."/>
        </authorList>
    </citation>
    <scope>NUCLEOTIDE SEQUENCE [LARGE SCALE GENOMIC DNA]</scope>
    <source>
        <strain evidence="24 26">DSM 10599</strain>
    </source>
</reference>
<evidence type="ECO:0000256" key="4">
    <source>
        <dbReference type="ARBA" id="ARBA00022448"/>
    </source>
</evidence>
<dbReference type="Proteomes" id="UP000075666">
    <property type="component" value="Unassembled WGS sequence"/>
</dbReference>
<dbReference type="CDD" id="cd18803">
    <property type="entry name" value="SF2_C_secA"/>
    <property type="match status" value="1"/>
</dbReference>
<evidence type="ECO:0000256" key="10">
    <source>
        <dbReference type="ARBA" id="ARBA00022840"/>
    </source>
</evidence>
<evidence type="ECO:0000256" key="19">
    <source>
        <dbReference type="SAM" id="MobiDB-lite"/>
    </source>
</evidence>
<evidence type="ECO:0000256" key="5">
    <source>
        <dbReference type="ARBA" id="ARBA00022475"/>
    </source>
</evidence>